<gene>
    <name evidence="3" type="ORF">EVAR_102941_1</name>
</gene>
<protein>
    <recommendedName>
        <fullName evidence="2">Frizzled/Smoothened 7TM domain-containing protein</fullName>
    </recommendedName>
</protein>
<evidence type="ECO:0000313" key="4">
    <source>
        <dbReference type="Proteomes" id="UP000299102"/>
    </source>
</evidence>
<reference evidence="3 4" key="1">
    <citation type="journal article" date="2019" name="Commun. Biol.">
        <title>The bagworm genome reveals a unique fibroin gene that provides high tensile strength.</title>
        <authorList>
            <person name="Kono N."/>
            <person name="Nakamura H."/>
            <person name="Ohtoshi R."/>
            <person name="Tomita M."/>
            <person name="Numata K."/>
            <person name="Arakawa K."/>
        </authorList>
    </citation>
    <scope>NUCLEOTIDE SEQUENCE [LARGE SCALE GENOMIC DNA]</scope>
</reference>
<feature type="domain" description="Frizzled/Smoothened 7TM" evidence="2">
    <location>
        <begin position="19"/>
        <end position="86"/>
    </location>
</feature>
<dbReference type="Gene3D" id="1.20.1070.10">
    <property type="entry name" value="Rhodopsin 7-helix transmembrane proteins"/>
    <property type="match status" value="1"/>
</dbReference>
<dbReference type="Pfam" id="PF01534">
    <property type="entry name" value="Frizzled"/>
    <property type="match status" value="1"/>
</dbReference>
<dbReference type="Proteomes" id="UP000299102">
    <property type="component" value="Unassembled WGS sequence"/>
</dbReference>
<dbReference type="EMBL" id="BGZK01000206">
    <property type="protein sequence ID" value="GBP28371.1"/>
    <property type="molecule type" value="Genomic_DNA"/>
</dbReference>
<accession>A0A4C1UPH5</accession>
<evidence type="ECO:0000256" key="1">
    <source>
        <dbReference type="ARBA" id="ARBA00023170"/>
    </source>
</evidence>
<dbReference type="AlphaFoldDB" id="A0A4C1UPH5"/>
<keyword evidence="4" id="KW-1185">Reference proteome</keyword>
<sequence>MVRDYGSELARHHDFSDNYYGRLALPLIRWVVVVGAWRATVLRPIGTNTGGRTPHSSLLQLAAWGVPAALTAAVLVTRDVDADELTAERVDALSLVKDGLSARTVYANFFKTLWASRYSDTTMQLLSFGFQAIL</sequence>
<dbReference type="GO" id="GO:0007166">
    <property type="term" value="P:cell surface receptor signaling pathway"/>
    <property type="evidence" value="ECO:0007669"/>
    <property type="project" value="InterPro"/>
</dbReference>
<dbReference type="GO" id="GO:0016020">
    <property type="term" value="C:membrane"/>
    <property type="evidence" value="ECO:0007669"/>
    <property type="project" value="InterPro"/>
</dbReference>
<keyword evidence="1" id="KW-0675">Receptor</keyword>
<dbReference type="InterPro" id="IPR000539">
    <property type="entry name" value="Frizzled/Smoothened_7TM"/>
</dbReference>
<evidence type="ECO:0000313" key="3">
    <source>
        <dbReference type="EMBL" id="GBP28371.1"/>
    </source>
</evidence>
<organism evidence="3 4">
    <name type="scientific">Eumeta variegata</name>
    <name type="common">Bagworm moth</name>
    <name type="synonym">Eumeta japonica</name>
    <dbReference type="NCBI Taxonomy" id="151549"/>
    <lineage>
        <taxon>Eukaryota</taxon>
        <taxon>Metazoa</taxon>
        <taxon>Ecdysozoa</taxon>
        <taxon>Arthropoda</taxon>
        <taxon>Hexapoda</taxon>
        <taxon>Insecta</taxon>
        <taxon>Pterygota</taxon>
        <taxon>Neoptera</taxon>
        <taxon>Endopterygota</taxon>
        <taxon>Lepidoptera</taxon>
        <taxon>Glossata</taxon>
        <taxon>Ditrysia</taxon>
        <taxon>Tineoidea</taxon>
        <taxon>Psychidae</taxon>
        <taxon>Oiketicinae</taxon>
        <taxon>Eumeta</taxon>
    </lineage>
</organism>
<evidence type="ECO:0000259" key="2">
    <source>
        <dbReference type="Pfam" id="PF01534"/>
    </source>
</evidence>
<proteinExistence type="predicted"/>
<name>A0A4C1UPH5_EUMVA</name>
<comment type="caution">
    <text evidence="3">The sequence shown here is derived from an EMBL/GenBank/DDBJ whole genome shotgun (WGS) entry which is preliminary data.</text>
</comment>